<keyword evidence="4" id="KW-0804">Transcription</keyword>
<dbReference type="eggNOG" id="COG0583">
    <property type="taxonomic scope" value="Bacteria"/>
</dbReference>
<dbReference type="EC" id="4.2.1.1" evidence="6"/>
<dbReference type="PANTHER" id="PTHR30427:SF1">
    <property type="entry name" value="TRANSCRIPTIONAL ACTIVATOR PROTEIN LYSR"/>
    <property type="match status" value="1"/>
</dbReference>
<keyword evidence="2" id="KW-0805">Transcription regulation</keyword>
<protein>
    <submittedName>
        <fullName evidence="6">Transcriptional regulator, LysR family</fullName>
        <ecNumber evidence="6">4.2.1.1</ecNumber>
    </submittedName>
</protein>
<dbReference type="Gene3D" id="3.40.190.290">
    <property type="match status" value="1"/>
</dbReference>
<dbReference type="PANTHER" id="PTHR30427">
    <property type="entry name" value="TRANSCRIPTIONAL ACTIVATOR PROTEIN LYSR"/>
    <property type="match status" value="1"/>
</dbReference>
<dbReference type="InterPro" id="IPR000847">
    <property type="entry name" value="LysR_HTH_N"/>
</dbReference>
<dbReference type="AlphaFoldDB" id="D5BQ81"/>
<dbReference type="SUPFAM" id="SSF46785">
    <property type="entry name" value="Winged helix' DNA-binding domain"/>
    <property type="match status" value="1"/>
</dbReference>
<organism evidence="6 7">
    <name type="scientific">Puniceispirillum marinum (strain IMCC1322)</name>
    <dbReference type="NCBI Taxonomy" id="488538"/>
    <lineage>
        <taxon>Bacteria</taxon>
        <taxon>Pseudomonadati</taxon>
        <taxon>Pseudomonadota</taxon>
        <taxon>Alphaproteobacteria</taxon>
        <taxon>Candidatus Puniceispirillales</taxon>
        <taxon>Candidatus Puniceispirillaceae</taxon>
        <taxon>Candidatus Puniceispirillum</taxon>
    </lineage>
</organism>
<sequence length="298" mass="32606">MKITFRQIDAFQTLITSGTVTKSASLLGISQPAVSRLISDLEKSAGFKLFQRVGRKLEPTLEARLLAEEVAQSMAGLKRIEQAAQNIRDFNHVKLRLVSTPSFASTLAPLLIEKFAKRHPNVHVCLDIQSDDERIEWMVLENQDFGIAVSTGRNHNIATHELLSTEAVCLLPKAHKLAGEKNISPKDLAGENFVSYFEGSIFKSDIDKAFNVAGVNRLTHYESKTTAAIIGMVGAGLGVSIIGSGFGAGSFDPRCVTVPFTPAICYKAEVLWSTQRSLSAIQNEFLSMVKEEYSDSKS</sequence>
<name>D5BQ81_PUNMI</name>
<dbReference type="GO" id="GO:0004089">
    <property type="term" value="F:carbonate dehydratase activity"/>
    <property type="evidence" value="ECO:0007669"/>
    <property type="project" value="UniProtKB-EC"/>
</dbReference>
<dbReference type="GO" id="GO:0010628">
    <property type="term" value="P:positive regulation of gene expression"/>
    <property type="evidence" value="ECO:0007669"/>
    <property type="project" value="TreeGrafter"/>
</dbReference>
<gene>
    <name evidence="6" type="ordered locus">SAR116_0336</name>
</gene>
<dbReference type="PRINTS" id="PR00039">
    <property type="entry name" value="HTHLYSR"/>
</dbReference>
<dbReference type="PROSITE" id="PS50931">
    <property type="entry name" value="HTH_LYSR"/>
    <property type="match status" value="1"/>
</dbReference>
<dbReference type="InterPro" id="IPR005119">
    <property type="entry name" value="LysR_subst-bd"/>
</dbReference>
<dbReference type="EMBL" id="CP001751">
    <property type="protein sequence ID" value="ADE38579.1"/>
    <property type="molecule type" value="Genomic_DNA"/>
</dbReference>
<feature type="domain" description="HTH lysR-type" evidence="5">
    <location>
        <begin position="3"/>
        <end position="60"/>
    </location>
</feature>
<evidence type="ECO:0000256" key="4">
    <source>
        <dbReference type="ARBA" id="ARBA00023163"/>
    </source>
</evidence>
<evidence type="ECO:0000259" key="5">
    <source>
        <dbReference type="PROSITE" id="PS50931"/>
    </source>
</evidence>
<dbReference type="SUPFAM" id="SSF53850">
    <property type="entry name" value="Periplasmic binding protein-like II"/>
    <property type="match status" value="1"/>
</dbReference>
<reference evidence="6 7" key="1">
    <citation type="journal article" date="2010" name="J. Bacteriol.">
        <title>Complete genome sequence of "Candidatus Puniceispirillum marinum" IMCC1322, a representative of the SAR116 clade in the Alphaproteobacteria.</title>
        <authorList>
            <person name="Oh H.M."/>
            <person name="Kwon K.K."/>
            <person name="Kang I."/>
            <person name="Kang S.G."/>
            <person name="Lee J.H."/>
            <person name="Kim S.J."/>
            <person name="Cho J.C."/>
        </authorList>
    </citation>
    <scope>NUCLEOTIDE SEQUENCE [LARGE SCALE GENOMIC DNA]</scope>
    <source>
        <strain evidence="6 7">IMCC1322</strain>
    </source>
</reference>
<dbReference type="GO" id="GO:0043565">
    <property type="term" value="F:sequence-specific DNA binding"/>
    <property type="evidence" value="ECO:0007669"/>
    <property type="project" value="TreeGrafter"/>
</dbReference>
<dbReference type="InterPro" id="IPR036388">
    <property type="entry name" value="WH-like_DNA-bd_sf"/>
</dbReference>
<comment type="similarity">
    <text evidence="1">Belongs to the LysR transcriptional regulatory family.</text>
</comment>
<dbReference type="Pfam" id="PF00126">
    <property type="entry name" value="HTH_1"/>
    <property type="match status" value="1"/>
</dbReference>
<dbReference type="OrthoDB" id="8479870at2"/>
<keyword evidence="7" id="KW-1185">Reference proteome</keyword>
<keyword evidence="3" id="KW-0238">DNA-binding</keyword>
<dbReference type="STRING" id="488538.SAR116_0336"/>
<dbReference type="Pfam" id="PF03466">
    <property type="entry name" value="LysR_substrate"/>
    <property type="match status" value="1"/>
</dbReference>
<dbReference type="KEGG" id="apb:SAR116_0336"/>
<dbReference type="InterPro" id="IPR036390">
    <property type="entry name" value="WH_DNA-bd_sf"/>
</dbReference>
<dbReference type="Gene3D" id="1.10.10.10">
    <property type="entry name" value="Winged helix-like DNA-binding domain superfamily/Winged helix DNA-binding domain"/>
    <property type="match status" value="1"/>
</dbReference>
<accession>D5BQ81</accession>
<evidence type="ECO:0000256" key="2">
    <source>
        <dbReference type="ARBA" id="ARBA00023015"/>
    </source>
</evidence>
<evidence type="ECO:0000313" key="6">
    <source>
        <dbReference type="EMBL" id="ADE38579.1"/>
    </source>
</evidence>
<proteinExistence type="inferred from homology"/>
<dbReference type="HOGENOM" id="CLU_039613_6_3_5"/>
<dbReference type="RefSeq" id="WP_013045209.1">
    <property type="nucleotide sequence ID" value="NC_014010.1"/>
</dbReference>
<evidence type="ECO:0000256" key="1">
    <source>
        <dbReference type="ARBA" id="ARBA00009437"/>
    </source>
</evidence>
<evidence type="ECO:0000313" key="7">
    <source>
        <dbReference type="Proteomes" id="UP000007460"/>
    </source>
</evidence>
<evidence type="ECO:0000256" key="3">
    <source>
        <dbReference type="ARBA" id="ARBA00023125"/>
    </source>
</evidence>
<dbReference type="Proteomes" id="UP000007460">
    <property type="component" value="Chromosome"/>
</dbReference>
<dbReference type="GO" id="GO:0003700">
    <property type="term" value="F:DNA-binding transcription factor activity"/>
    <property type="evidence" value="ECO:0007669"/>
    <property type="project" value="InterPro"/>
</dbReference>
<keyword evidence="6" id="KW-0456">Lyase</keyword>